<dbReference type="OrthoDB" id="426001at2759"/>
<gene>
    <name evidence="3" type="ORF">FBUS_08962</name>
</gene>
<dbReference type="Pfam" id="PF00782">
    <property type="entry name" value="DSPc"/>
    <property type="match status" value="1"/>
</dbReference>
<dbReference type="EMBL" id="LUCM01009483">
    <property type="protein sequence ID" value="KAA0186917.1"/>
    <property type="molecule type" value="Genomic_DNA"/>
</dbReference>
<dbReference type="AlphaFoldDB" id="A0A8E0RQW1"/>
<dbReference type="GO" id="GO:0030837">
    <property type="term" value="P:negative regulation of actin filament polymerization"/>
    <property type="evidence" value="ECO:0007669"/>
    <property type="project" value="InterPro"/>
</dbReference>
<dbReference type="SUPFAM" id="SSF52799">
    <property type="entry name" value="(Phosphotyrosine protein) phosphatases II"/>
    <property type="match status" value="1"/>
</dbReference>
<accession>A0A8E0RQW1</accession>
<name>A0A8E0RQW1_9TREM</name>
<evidence type="ECO:0000256" key="1">
    <source>
        <dbReference type="SAM" id="MobiDB-lite"/>
    </source>
</evidence>
<organism evidence="3 4">
    <name type="scientific">Fasciolopsis buskii</name>
    <dbReference type="NCBI Taxonomy" id="27845"/>
    <lineage>
        <taxon>Eukaryota</taxon>
        <taxon>Metazoa</taxon>
        <taxon>Spiralia</taxon>
        <taxon>Lophotrochozoa</taxon>
        <taxon>Platyhelminthes</taxon>
        <taxon>Trematoda</taxon>
        <taxon>Digenea</taxon>
        <taxon>Plagiorchiida</taxon>
        <taxon>Echinostomata</taxon>
        <taxon>Echinostomatoidea</taxon>
        <taxon>Fasciolidae</taxon>
        <taxon>Fasciolopsis</taxon>
    </lineage>
</organism>
<dbReference type="PANTHER" id="PTHR45864:SF2">
    <property type="entry name" value="PROTEIN PHOSPHATASE SLINGSHOT"/>
    <property type="match status" value="1"/>
</dbReference>
<dbReference type="PANTHER" id="PTHR45864">
    <property type="entry name" value="SLINGSHOT PROTEIN PHOSPHATASE HOMOLOG"/>
    <property type="match status" value="1"/>
</dbReference>
<proteinExistence type="predicted"/>
<dbReference type="InterPro" id="IPR000340">
    <property type="entry name" value="Dual-sp_phosphatase_cat-dom"/>
</dbReference>
<sequence length="713" mass="77641">MGISRSATAVVAYAMKEQNWDLDTALSFVKCRRPCVQPNAGFMRELRTYQGILEASSNRHKPIFRKESNPIQRHSALAVSSLVPPSISIDLTREHPSPEGGGSSSPQPPQTPSSDVLSDVCRTITPAADRVVFELVNDTPDSAAVDLEAELFAFKPPTNISADDSLLTSEPLIKPSGLRHASNDMEKRAKDNILPSEAPTIVWDLEVDVRPRRSQPVSYFIKFEADRTTLLARNSQCLRQWHPDLVENVGFVDTTEFLSSQANPDPTSQIRGLCHADVQFLLPPKPEDLRDIVGWPIILCREESTFNSEELSEPDLSERFCIVKIMDRWNTLSLPTVSRPVMYAGVQEQKITLNSPAETLKNALNTRPDPGSNSTLPYVLRMAPRLPVADISPALADLTTTPGTAESPVVTFTHLTPNVTRLVPSDRRRTIPSTTCLTNSFPCRSTDLRSSFPPSFSRTQGSHIIFPTNSIANALDGVPPAVNVLKPNISDSSSIVPGESMSVVSKTSSIASLVPVHSRFTSLTSRSYIPSYGNHTHSTRTSVSQRLRPDNSWIVPPGGHNGMLDADSTNYGTPPAHRLRAISSICLNSSGVNGASSGTVRGIGEANGDDNIILSSFKCFSIVSGPPSTSIPPKNDFKSSVNQSHKTLQLCTSPCAVPVSVEPVHLSRLTENSGESRGKQSIHPNFCKLMIVTYGRFCLLSYCLVINKSVATQ</sequence>
<protein>
    <submittedName>
        <fullName evidence="3">Protein phosphatase Slingshot 2</fullName>
    </submittedName>
</protein>
<dbReference type="GO" id="GO:0003779">
    <property type="term" value="F:actin binding"/>
    <property type="evidence" value="ECO:0007669"/>
    <property type="project" value="InterPro"/>
</dbReference>
<dbReference type="InterPro" id="IPR029021">
    <property type="entry name" value="Prot-tyrosine_phosphatase-like"/>
</dbReference>
<evidence type="ECO:0000259" key="2">
    <source>
        <dbReference type="Pfam" id="PF00782"/>
    </source>
</evidence>
<evidence type="ECO:0000313" key="3">
    <source>
        <dbReference type="EMBL" id="KAA0186917.1"/>
    </source>
</evidence>
<dbReference type="Gene3D" id="3.90.190.10">
    <property type="entry name" value="Protein tyrosine phosphatase superfamily"/>
    <property type="match status" value="1"/>
</dbReference>
<evidence type="ECO:0000313" key="4">
    <source>
        <dbReference type="Proteomes" id="UP000728185"/>
    </source>
</evidence>
<dbReference type="InterPro" id="IPR043587">
    <property type="entry name" value="Phosphatase_SSH-like"/>
</dbReference>
<comment type="caution">
    <text evidence="3">The sequence shown here is derived from an EMBL/GenBank/DDBJ whole genome shotgun (WGS) entry which is preliminary data.</text>
</comment>
<reference evidence="3" key="1">
    <citation type="submission" date="2019-05" db="EMBL/GenBank/DDBJ databases">
        <title>Annotation for the trematode Fasciolopsis buski.</title>
        <authorList>
            <person name="Choi Y.-J."/>
        </authorList>
    </citation>
    <scope>NUCLEOTIDE SEQUENCE</scope>
    <source>
        <strain evidence="3">HT</strain>
        <tissue evidence="3">Whole worm</tissue>
    </source>
</reference>
<feature type="domain" description="Dual specificity phosphatase catalytic" evidence="2">
    <location>
        <begin position="1"/>
        <end position="50"/>
    </location>
</feature>
<keyword evidence="4" id="KW-1185">Reference proteome</keyword>
<feature type="region of interest" description="Disordered" evidence="1">
    <location>
        <begin position="89"/>
        <end position="117"/>
    </location>
</feature>
<dbReference type="GO" id="GO:0016791">
    <property type="term" value="F:phosphatase activity"/>
    <property type="evidence" value="ECO:0007669"/>
    <property type="project" value="InterPro"/>
</dbReference>
<dbReference type="Proteomes" id="UP000728185">
    <property type="component" value="Unassembled WGS sequence"/>
</dbReference>